<feature type="region of interest" description="Disordered" evidence="1">
    <location>
        <begin position="286"/>
        <end position="340"/>
    </location>
</feature>
<dbReference type="EMBL" id="MNCJ02000327">
    <property type="protein sequence ID" value="KAF5776893.1"/>
    <property type="molecule type" value="Genomic_DNA"/>
</dbReference>
<feature type="compositionally biased region" description="Basic and acidic residues" evidence="1">
    <location>
        <begin position="286"/>
        <end position="309"/>
    </location>
</feature>
<feature type="domain" description="Retrotransposon gag" evidence="2">
    <location>
        <begin position="155"/>
        <end position="249"/>
    </location>
</feature>
<reference evidence="3" key="2">
    <citation type="submission" date="2020-06" db="EMBL/GenBank/DDBJ databases">
        <title>Helianthus annuus Genome sequencing and assembly Release 2.</title>
        <authorList>
            <person name="Gouzy J."/>
            <person name="Langlade N."/>
            <person name="Munos S."/>
        </authorList>
    </citation>
    <scope>NUCLEOTIDE SEQUENCE</scope>
    <source>
        <tissue evidence="3">Leaves</tissue>
    </source>
</reference>
<accession>A0A9K3HES8</accession>
<reference evidence="3" key="1">
    <citation type="journal article" date="2017" name="Nature">
        <title>The sunflower genome provides insights into oil metabolism, flowering and Asterid evolution.</title>
        <authorList>
            <person name="Badouin H."/>
            <person name="Gouzy J."/>
            <person name="Grassa C.J."/>
            <person name="Murat F."/>
            <person name="Staton S.E."/>
            <person name="Cottret L."/>
            <person name="Lelandais-Briere C."/>
            <person name="Owens G.L."/>
            <person name="Carrere S."/>
            <person name="Mayjonade B."/>
            <person name="Legrand L."/>
            <person name="Gill N."/>
            <person name="Kane N.C."/>
            <person name="Bowers J.E."/>
            <person name="Hubner S."/>
            <person name="Bellec A."/>
            <person name="Berard A."/>
            <person name="Berges H."/>
            <person name="Blanchet N."/>
            <person name="Boniface M.C."/>
            <person name="Brunel D."/>
            <person name="Catrice O."/>
            <person name="Chaidir N."/>
            <person name="Claudel C."/>
            <person name="Donnadieu C."/>
            <person name="Faraut T."/>
            <person name="Fievet G."/>
            <person name="Helmstetter N."/>
            <person name="King M."/>
            <person name="Knapp S.J."/>
            <person name="Lai Z."/>
            <person name="Le Paslier M.C."/>
            <person name="Lippi Y."/>
            <person name="Lorenzon L."/>
            <person name="Mandel J.R."/>
            <person name="Marage G."/>
            <person name="Marchand G."/>
            <person name="Marquand E."/>
            <person name="Bret-Mestries E."/>
            <person name="Morien E."/>
            <person name="Nambeesan S."/>
            <person name="Nguyen T."/>
            <person name="Pegot-Espagnet P."/>
            <person name="Pouilly N."/>
            <person name="Raftis F."/>
            <person name="Sallet E."/>
            <person name="Schiex T."/>
            <person name="Thomas J."/>
            <person name="Vandecasteele C."/>
            <person name="Vares D."/>
            <person name="Vear F."/>
            <person name="Vautrin S."/>
            <person name="Crespi M."/>
            <person name="Mangin B."/>
            <person name="Burke J.M."/>
            <person name="Salse J."/>
            <person name="Munos S."/>
            <person name="Vincourt P."/>
            <person name="Rieseberg L.H."/>
            <person name="Langlade N.B."/>
        </authorList>
    </citation>
    <scope>NUCLEOTIDE SEQUENCE</scope>
    <source>
        <tissue evidence="3">Leaves</tissue>
    </source>
</reference>
<dbReference type="InterPro" id="IPR032567">
    <property type="entry name" value="RTL1-rel"/>
</dbReference>
<sequence length="434" mass="49237">MSSRYIIFGLFTLINHRGRLLLCSNKQMTTILVFIRYVSSHSFRLILSLVSSHVSSFRMPPRRDNQMANAELAEIIAQQMAAAFPNLYAQITQAINNNNNNNNAPCNFKIFNSAKPLKFSGSEGATGLLQWFESIENTFRHVQCPENRKVEFSSSVFQKRALTWWNGVMRDRGAEVALAQTWAELRALMMKEFCPRHELRALEREFDDLKQDSGEHRAYTDRYEELSLLCPTMVTPLDKAIEKYIDGLPDIVQDIVTGSNPTTVRQAIELAATLTESQIRKRKLFRKGDLRPSDKTAHVEPKEESAEVSKKKKRKASQSYAVTAQDKQVAPNQPAQPRKRQNYVGTAPLCNKCNRHHLEQEQCHKCTHCGRLGHLINVCRYANQAAATLMLFKHGSLQGHVITVVTLPTTGTIAQGLLTYLQRVDECSTSMRQI</sequence>
<dbReference type="Proteomes" id="UP000215914">
    <property type="component" value="Unassembled WGS sequence"/>
</dbReference>
<evidence type="ECO:0000256" key="1">
    <source>
        <dbReference type="SAM" id="MobiDB-lite"/>
    </source>
</evidence>
<dbReference type="AlphaFoldDB" id="A0A9K3HES8"/>
<gene>
    <name evidence="3" type="ORF">HanXRQr2_Chr12g0529351</name>
</gene>
<evidence type="ECO:0000313" key="3">
    <source>
        <dbReference type="EMBL" id="KAF5776893.1"/>
    </source>
</evidence>
<dbReference type="InterPro" id="IPR005162">
    <property type="entry name" value="Retrotrans_gag_dom"/>
</dbReference>
<evidence type="ECO:0000313" key="4">
    <source>
        <dbReference type="Proteomes" id="UP000215914"/>
    </source>
</evidence>
<dbReference type="PANTHER" id="PTHR15503">
    <property type="entry name" value="LDOC1 RELATED"/>
    <property type="match status" value="1"/>
</dbReference>
<dbReference type="Pfam" id="PF03732">
    <property type="entry name" value="Retrotrans_gag"/>
    <property type="match status" value="1"/>
</dbReference>
<proteinExistence type="predicted"/>
<keyword evidence="4" id="KW-1185">Reference proteome</keyword>
<dbReference type="Gramene" id="mRNA:HanXRQr2_Chr12g0529351">
    <property type="protein sequence ID" value="CDS:HanXRQr2_Chr12g0529351.1"/>
    <property type="gene ID" value="HanXRQr2_Chr12g0529351"/>
</dbReference>
<dbReference type="PANTHER" id="PTHR15503:SF45">
    <property type="entry name" value="RNA-DIRECTED DNA POLYMERASE HOMOLOG"/>
    <property type="match status" value="1"/>
</dbReference>
<protein>
    <submittedName>
        <fullName evidence="3">Transcription factor interactor and regulator CCHC(Zn) family</fullName>
    </submittedName>
</protein>
<name>A0A9K3HES8_HELAN</name>
<comment type="caution">
    <text evidence="3">The sequence shown here is derived from an EMBL/GenBank/DDBJ whole genome shotgun (WGS) entry which is preliminary data.</text>
</comment>
<evidence type="ECO:0000259" key="2">
    <source>
        <dbReference type="Pfam" id="PF03732"/>
    </source>
</evidence>
<organism evidence="3 4">
    <name type="scientific">Helianthus annuus</name>
    <name type="common">Common sunflower</name>
    <dbReference type="NCBI Taxonomy" id="4232"/>
    <lineage>
        <taxon>Eukaryota</taxon>
        <taxon>Viridiplantae</taxon>
        <taxon>Streptophyta</taxon>
        <taxon>Embryophyta</taxon>
        <taxon>Tracheophyta</taxon>
        <taxon>Spermatophyta</taxon>
        <taxon>Magnoliopsida</taxon>
        <taxon>eudicotyledons</taxon>
        <taxon>Gunneridae</taxon>
        <taxon>Pentapetalae</taxon>
        <taxon>asterids</taxon>
        <taxon>campanulids</taxon>
        <taxon>Asterales</taxon>
        <taxon>Asteraceae</taxon>
        <taxon>Asteroideae</taxon>
        <taxon>Heliantheae alliance</taxon>
        <taxon>Heliantheae</taxon>
        <taxon>Helianthus</taxon>
    </lineage>
</organism>